<accession>A0A7I7YJ57</accession>
<dbReference type="GO" id="GO:0005524">
    <property type="term" value="F:ATP binding"/>
    <property type="evidence" value="ECO:0007669"/>
    <property type="project" value="UniProtKB-KW"/>
</dbReference>
<dbReference type="EMBL" id="AP022613">
    <property type="protein sequence ID" value="BBZ41855.1"/>
    <property type="molecule type" value="Genomic_DNA"/>
</dbReference>
<feature type="domain" description="Orc1-like AAA ATPase" evidence="3">
    <location>
        <begin position="50"/>
        <end position="219"/>
    </location>
</feature>
<gene>
    <name evidence="4" type="ORF">MCNS_49180</name>
</gene>
<dbReference type="PANTHER" id="PTHR16305">
    <property type="entry name" value="TESTICULAR SOLUBLE ADENYLYL CYCLASE"/>
    <property type="match status" value="1"/>
</dbReference>
<dbReference type="Proteomes" id="UP000467385">
    <property type="component" value="Chromosome"/>
</dbReference>
<keyword evidence="5" id="KW-1185">Reference proteome</keyword>
<protein>
    <recommendedName>
        <fullName evidence="3">Orc1-like AAA ATPase domain-containing protein</fullName>
    </recommendedName>
</protein>
<evidence type="ECO:0000256" key="2">
    <source>
        <dbReference type="ARBA" id="ARBA00022840"/>
    </source>
</evidence>
<dbReference type="Gene3D" id="3.40.50.300">
    <property type="entry name" value="P-loop containing nucleotide triphosphate hydrolases"/>
    <property type="match status" value="1"/>
</dbReference>
<dbReference type="GO" id="GO:0005737">
    <property type="term" value="C:cytoplasm"/>
    <property type="evidence" value="ECO:0007669"/>
    <property type="project" value="TreeGrafter"/>
</dbReference>
<evidence type="ECO:0000256" key="1">
    <source>
        <dbReference type="ARBA" id="ARBA00022741"/>
    </source>
</evidence>
<name>A0A7I7YJ57_9MYCO</name>
<organism evidence="4 5">
    <name type="scientific">Mycobacterium conspicuum</name>
    <dbReference type="NCBI Taxonomy" id="44010"/>
    <lineage>
        <taxon>Bacteria</taxon>
        <taxon>Bacillati</taxon>
        <taxon>Actinomycetota</taxon>
        <taxon>Actinomycetes</taxon>
        <taxon>Mycobacteriales</taxon>
        <taxon>Mycobacteriaceae</taxon>
        <taxon>Mycobacterium</taxon>
    </lineage>
</organism>
<keyword evidence="1" id="KW-0547">Nucleotide-binding</keyword>
<dbReference type="PANTHER" id="PTHR16305:SF28">
    <property type="entry name" value="GUANYLATE CYCLASE DOMAIN-CONTAINING PROTEIN"/>
    <property type="match status" value="1"/>
</dbReference>
<dbReference type="SUPFAM" id="SSF52540">
    <property type="entry name" value="P-loop containing nucleoside triphosphate hydrolases"/>
    <property type="match status" value="1"/>
</dbReference>
<dbReference type="InterPro" id="IPR041664">
    <property type="entry name" value="AAA_16"/>
</dbReference>
<dbReference type="GO" id="GO:0004016">
    <property type="term" value="F:adenylate cyclase activity"/>
    <property type="evidence" value="ECO:0007669"/>
    <property type="project" value="TreeGrafter"/>
</dbReference>
<evidence type="ECO:0000313" key="4">
    <source>
        <dbReference type="EMBL" id="BBZ41855.1"/>
    </source>
</evidence>
<dbReference type="InterPro" id="IPR027417">
    <property type="entry name" value="P-loop_NTPase"/>
</dbReference>
<evidence type="ECO:0000259" key="3">
    <source>
        <dbReference type="Pfam" id="PF13191"/>
    </source>
</evidence>
<keyword evidence="2" id="KW-0067">ATP-binding</keyword>
<dbReference type="AlphaFoldDB" id="A0A7I7YJ57"/>
<evidence type="ECO:0000313" key="5">
    <source>
        <dbReference type="Proteomes" id="UP000467385"/>
    </source>
</evidence>
<reference evidence="4 5" key="1">
    <citation type="journal article" date="2019" name="Emerg. Microbes Infect.">
        <title>Comprehensive subspecies identification of 175 nontuberculous mycobacteria species based on 7547 genomic profiles.</title>
        <authorList>
            <person name="Matsumoto Y."/>
            <person name="Kinjo T."/>
            <person name="Motooka D."/>
            <person name="Nabeya D."/>
            <person name="Jung N."/>
            <person name="Uechi K."/>
            <person name="Horii T."/>
            <person name="Iida T."/>
            <person name="Fujita J."/>
            <person name="Nakamura S."/>
        </authorList>
    </citation>
    <scope>NUCLEOTIDE SEQUENCE [LARGE SCALE GENOMIC DNA]</scope>
    <source>
        <strain evidence="4 5">JCM 14738</strain>
    </source>
</reference>
<proteinExistence type="predicted"/>
<dbReference type="Pfam" id="PF13191">
    <property type="entry name" value="AAA_16"/>
    <property type="match status" value="1"/>
</dbReference>
<sequence>MLSDSTARLVEGAAVLGEPQLVHVKGAAHAMPARQLRSVAAQRAGVSVSTLVGRAWELTTLTAMLDRAVGGRGSVVAAVGPAGIGKTRLIAEAVALAKRRGIEVYSTFGESHAADIPFHVVARLLRAVGPLGARVPDADPQDLLLLDDLLGIAEAAVELPKIDPDARRRRLTALINAAQLARVEPAVFVVEDAHWIDEVSESMIADFLAVVPQTPALVLITYRPEYHGALAQVPARRRSRWHR</sequence>